<comment type="caution">
    <text evidence="4">The sequence shown here is derived from an EMBL/GenBank/DDBJ whole genome shotgun (WGS) entry which is preliminary data.</text>
</comment>
<feature type="compositionally biased region" description="Basic and acidic residues" evidence="1">
    <location>
        <begin position="158"/>
        <end position="177"/>
    </location>
</feature>
<feature type="compositionally biased region" description="Basic and acidic residues" evidence="1">
    <location>
        <begin position="87"/>
        <end position="111"/>
    </location>
</feature>
<feature type="region of interest" description="Disordered" evidence="1">
    <location>
        <begin position="66"/>
        <end position="206"/>
    </location>
</feature>
<feature type="domain" description="SPOR" evidence="3">
    <location>
        <begin position="213"/>
        <end position="283"/>
    </location>
</feature>
<dbReference type="RefSeq" id="WP_115569626.1">
    <property type="nucleotide sequence ID" value="NZ_NXLV01000007.1"/>
</dbReference>
<dbReference type="AlphaFoldDB" id="A0A3D8IZL2"/>
<sequence>MENNLDEVLINSLEEKPQKKSSKRIILIAVASVVLLGVLGVSSLMLAKGDAKPKNPEFSELEIELEKLSPTPIKEDTQPSQQEEDFDKLIADLKNKHSQGESKPHITEKKQPAPAPQTPTETITAEKIDLQLQEPTPQQEPNTKPKESKSQDSNTPKAQEEAKAPKEVKPKIAESKKSAPVPKPQAKEDKQPQAKASSKSASQLFQSVESSTPKGFYLQVGVFGGTPQKSFLDKLKNFSYKTDKIQRNGKTLTRYLIGPFPSREIAQSKINQITLEINKPVIVEIR</sequence>
<keyword evidence="2" id="KW-0472">Membrane</keyword>
<dbReference type="Pfam" id="PF05036">
    <property type="entry name" value="SPOR"/>
    <property type="match status" value="1"/>
</dbReference>
<keyword evidence="2" id="KW-1133">Transmembrane helix</keyword>
<dbReference type="InterPro" id="IPR007730">
    <property type="entry name" value="SPOR-like_dom"/>
</dbReference>
<reference evidence="4 5" key="1">
    <citation type="submission" date="2018-04" db="EMBL/GenBank/DDBJ databases">
        <title>Novel Campyloabacter and Helicobacter Species and Strains.</title>
        <authorList>
            <person name="Mannion A.J."/>
            <person name="Shen Z."/>
            <person name="Fox J.G."/>
        </authorList>
    </citation>
    <scope>NUCLEOTIDE SEQUENCE [LARGE SCALE GENOMIC DNA]</scope>
    <source>
        <strain evidence="4 5">MIT 04-9366</strain>
    </source>
</reference>
<dbReference type="GO" id="GO:0042834">
    <property type="term" value="F:peptidoglycan binding"/>
    <property type="evidence" value="ECO:0007669"/>
    <property type="project" value="InterPro"/>
</dbReference>
<feature type="compositionally biased region" description="Low complexity" evidence="1">
    <location>
        <begin position="130"/>
        <end position="142"/>
    </location>
</feature>
<protein>
    <recommendedName>
        <fullName evidence="3">SPOR domain-containing protein</fullName>
    </recommendedName>
</protein>
<evidence type="ECO:0000256" key="2">
    <source>
        <dbReference type="SAM" id="Phobius"/>
    </source>
</evidence>
<keyword evidence="5" id="KW-1185">Reference proteome</keyword>
<evidence type="ECO:0000313" key="4">
    <source>
        <dbReference type="EMBL" id="RDU70699.1"/>
    </source>
</evidence>
<gene>
    <name evidence="4" type="ORF">CQA58_04995</name>
</gene>
<keyword evidence="2" id="KW-0812">Transmembrane</keyword>
<evidence type="ECO:0000256" key="1">
    <source>
        <dbReference type="SAM" id="MobiDB-lite"/>
    </source>
</evidence>
<accession>A0A3D8IZL2</accession>
<proteinExistence type="predicted"/>
<name>A0A3D8IZL2_9HELI</name>
<feature type="transmembrane region" description="Helical" evidence="2">
    <location>
        <begin position="25"/>
        <end position="47"/>
    </location>
</feature>
<organism evidence="4 5">
    <name type="scientific">Helicobacter brantae</name>
    <dbReference type="NCBI Taxonomy" id="375927"/>
    <lineage>
        <taxon>Bacteria</taxon>
        <taxon>Pseudomonadati</taxon>
        <taxon>Campylobacterota</taxon>
        <taxon>Epsilonproteobacteria</taxon>
        <taxon>Campylobacterales</taxon>
        <taxon>Helicobacteraceae</taxon>
        <taxon>Helicobacter</taxon>
    </lineage>
</organism>
<feature type="compositionally biased region" description="Low complexity" evidence="1">
    <location>
        <begin position="193"/>
        <end position="203"/>
    </location>
</feature>
<dbReference type="OrthoDB" id="5372972at2"/>
<dbReference type="InterPro" id="IPR036680">
    <property type="entry name" value="SPOR-like_sf"/>
</dbReference>
<dbReference type="Proteomes" id="UP000257045">
    <property type="component" value="Unassembled WGS sequence"/>
</dbReference>
<dbReference type="EMBL" id="NXLV01000007">
    <property type="protein sequence ID" value="RDU70699.1"/>
    <property type="molecule type" value="Genomic_DNA"/>
</dbReference>
<evidence type="ECO:0000313" key="5">
    <source>
        <dbReference type="Proteomes" id="UP000257045"/>
    </source>
</evidence>
<evidence type="ECO:0000259" key="3">
    <source>
        <dbReference type="Pfam" id="PF05036"/>
    </source>
</evidence>
<dbReference type="SUPFAM" id="SSF110997">
    <property type="entry name" value="Sporulation related repeat"/>
    <property type="match status" value="1"/>
</dbReference>